<evidence type="ECO:0000313" key="3">
    <source>
        <dbReference type="Proteomes" id="UP001476950"/>
    </source>
</evidence>
<gene>
    <name evidence="2" type="ORF">NDI38_01995</name>
</gene>
<reference evidence="2 3" key="1">
    <citation type="submission" date="2022-04" db="EMBL/GenBank/DDBJ databases">
        <title>Positive selection, recombination, and allopatry shape intraspecific diversity of widespread and dominant cyanobacteria.</title>
        <authorList>
            <person name="Wei J."/>
            <person name="Shu W."/>
            <person name="Hu C."/>
        </authorList>
    </citation>
    <scope>NUCLEOTIDE SEQUENCE [LARGE SCALE GENOMIC DNA]</scope>
    <source>
        <strain evidence="2 3">AS-A4</strain>
    </source>
</reference>
<organism evidence="2 3">
    <name type="scientific">Stenomitos frigidus AS-A4</name>
    <dbReference type="NCBI Taxonomy" id="2933935"/>
    <lineage>
        <taxon>Bacteria</taxon>
        <taxon>Bacillati</taxon>
        <taxon>Cyanobacteriota</taxon>
        <taxon>Cyanophyceae</taxon>
        <taxon>Leptolyngbyales</taxon>
        <taxon>Leptolyngbyaceae</taxon>
        <taxon>Stenomitos</taxon>
    </lineage>
</organism>
<proteinExistence type="predicted"/>
<keyword evidence="3" id="KW-1185">Reference proteome</keyword>
<dbReference type="NCBIfam" id="NF041216">
    <property type="entry name" value="CU044_2847_fam"/>
    <property type="match status" value="1"/>
</dbReference>
<protein>
    <recommendedName>
        <fullName evidence="1">Trypsin-co-occurring domain-containing protein</fullName>
    </recommendedName>
</protein>
<feature type="domain" description="Trypsin-co-occurring" evidence="1">
    <location>
        <begin position="7"/>
        <end position="102"/>
    </location>
</feature>
<dbReference type="Pfam" id="PF19493">
    <property type="entry name" value="Trypco1"/>
    <property type="match status" value="1"/>
</dbReference>
<name>A0ABV0KDC3_9CYAN</name>
<accession>A0ABV0KDC3</accession>
<dbReference type="EMBL" id="JAMPLM010000001">
    <property type="protein sequence ID" value="MEP1057190.1"/>
    <property type="molecule type" value="Genomic_DNA"/>
</dbReference>
<comment type="caution">
    <text evidence="2">The sequence shown here is derived from an EMBL/GenBank/DDBJ whole genome shotgun (WGS) entry which is preliminary data.</text>
</comment>
<sequence length="108" mass="11603">MNTSVADENSPILVEFAIQPGIEEVGINIPSGTELTKRSAQAISNAMDTIRSMACYVIATMNSLPERPSQVEVQFGIKLNIEGNAVVAKAIGESNISVKLVWVTQIDK</sequence>
<dbReference type="InterPro" id="IPR045794">
    <property type="entry name" value="Trypco1"/>
</dbReference>
<dbReference type="Proteomes" id="UP001476950">
    <property type="component" value="Unassembled WGS sequence"/>
</dbReference>
<evidence type="ECO:0000313" key="2">
    <source>
        <dbReference type="EMBL" id="MEP1057190.1"/>
    </source>
</evidence>
<dbReference type="RefSeq" id="WP_190454074.1">
    <property type="nucleotide sequence ID" value="NZ_JAMPLM010000001.1"/>
</dbReference>
<evidence type="ECO:0000259" key="1">
    <source>
        <dbReference type="Pfam" id="PF19493"/>
    </source>
</evidence>